<comment type="caution">
    <text evidence="2">The sequence shown here is derived from an EMBL/GenBank/DDBJ whole genome shotgun (WGS) entry which is preliminary data.</text>
</comment>
<organism evidence="2 3">
    <name type="scientific">Candidatus Magasanikbacteria bacterium GW2011_GWA2_46_17</name>
    <dbReference type="NCBI Taxonomy" id="1619042"/>
    <lineage>
        <taxon>Bacteria</taxon>
        <taxon>Candidatus Magasanikiibacteriota</taxon>
    </lineage>
</organism>
<proteinExistence type="predicted"/>
<keyword evidence="1" id="KW-1133">Transmembrane helix</keyword>
<keyword evidence="1" id="KW-0472">Membrane</keyword>
<feature type="transmembrane region" description="Helical" evidence="1">
    <location>
        <begin position="7"/>
        <end position="31"/>
    </location>
</feature>
<evidence type="ECO:0000313" key="3">
    <source>
        <dbReference type="Proteomes" id="UP000034175"/>
    </source>
</evidence>
<keyword evidence="1" id="KW-0812">Transmembrane</keyword>
<name>A0A0G1P2J6_9BACT</name>
<sequence length="56" mass="6227">MSFDRDLFHFLFGFLGIISFGLSFLVVVGFYQVEIAATKNLSAPEMRVSSHANTTP</sequence>
<accession>A0A0G1P2J6</accession>
<dbReference type="AlphaFoldDB" id="A0A0G1P2J6"/>
<protein>
    <submittedName>
        <fullName evidence="2">Uncharacterized protein</fullName>
    </submittedName>
</protein>
<dbReference type="Proteomes" id="UP000034175">
    <property type="component" value="Unassembled WGS sequence"/>
</dbReference>
<dbReference type="EMBL" id="LCMA01000005">
    <property type="protein sequence ID" value="KKU26966.1"/>
    <property type="molecule type" value="Genomic_DNA"/>
</dbReference>
<reference evidence="2 3" key="1">
    <citation type="journal article" date="2015" name="Nature">
        <title>rRNA introns, odd ribosomes, and small enigmatic genomes across a large radiation of phyla.</title>
        <authorList>
            <person name="Brown C.T."/>
            <person name="Hug L.A."/>
            <person name="Thomas B.C."/>
            <person name="Sharon I."/>
            <person name="Castelle C.J."/>
            <person name="Singh A."/>
            <person name="Wilkins M.J."/>
            <person name="Williams K.H."/>
            <person name="Banfield J.F."/>
        </authorList>
    </citation>
    <scope>NUCLEOTIDE SEQUENCE [LARGE SCALE GENOMIC DNA]</scope>
</reference>
<evidence type="ECO:0000256" key="1">
    <source>
        <dbReference type="SAM" id="Phobius"/>
    </source>
</evidence>
<gene>
    <name evidence="2" type="ORF">UX39_C0005G0004</name>
</gene>
<evidence type="ECO:0000313" key="2">
    <source>
        <dbReference type="EMBL" id="KKU26966.1"/>
    </source>
</evidence>